<accession>X1V9Z0</accession>
<protein>
    <submittedName>
        <fullName evidence="1">Uncharacterized protein</fullName>
    </submittedName>
</protein>
<sequence length="89" mass="9959">PPEYILGILAHYLAGSFSGNVMDLWPHLQTINRIEGQDFKSTQNRAIAGINISAEHPSMGEFFQEVMHECNDDCNRCGVCEAFRTMVQG</sequence>
<reference evidence="1" key="1">
    <citation type="journal article" date="2014" name="Front. Microbiol.">
        <title>High frequency of phylogenetically diverse reductive dehalogenase-homologous genes in deep subseafloor sedimentary metagenomes.</title>
        <authorList>
            <person name="Kawai M."/>
            <person name="Futagami T."/>
            <person name="Toyoda A."/>
            <person name="Takaki Y."/>
            <person name="Nishi S."/>
            <person name="Hori S."/>
            <person name="Arai W."/>
            <person name="Tsubouchi T."/>
            <person name="Morono Y."/>
            <person name="Uchiyama I."/>
            <person name="Ito T."/>
            <person name="Fujiyama A."/>
            <person name="Inagaki F."/>
            <person name="Takami H."/>
        </authorList>
    </citation>
    <scope>NUCLEOTIDE SEQUENCE</scope>
    <source>
        <strain evidence="1">Expedition CK06-06</strain>
    </source>
</reference>
<dbReference type="EMBL" id="BARW01029480">
    <property type="protein sequence ID" value="GAJ09936.1"/>
    <property type="molecule type" value="Genomic_DNA"/>
</dbReference>
<proteinExistence type="predicted"/>
<evidence type="ECO:0000313" key="1">
    <source>
        <dbReference type="EMBL" id="GAJ09936.1"/>
    </source>
</evidence>
<dbReference type="AlphaFoldDB" id="X1V9Z0"/>
<name>X1V9Z0_9ZZZZ</name>
<gene>
    <name evidence="1" type="ORF">S12H4_47363</name>
</gene>
<comment type="caution">
    <text evidence="1">The sequence shown here is derived from an EMBL/GenBank/DDBJ whole genome shotgun (WGS) entry which is preliminary data.</text>
</comment>
<feature type="non-terminal residue" evidence="1">
    <location>
        <position position="1"/>
    </location>
</feature>
<organism evidence="1">
    <name type="scientific">marine sediment metagenome</name>
    <dbReference type="NCBI Taxonomy" id="412755"/>
    <lineage>
        <taxon>unclassified sequences</taxon>
        <taxon>metagenomes</taxon>
        <taxon>ecological metagenomes</taxon>
    </lineage>
</organism>